<evidence type="ECO:0000313" key="5">
    <source>
        <dbReference type="Proteomes" id="UP000801864"/>
    </source>
</evidence>
<dbReference type="Pfam" id="PF00172">
    <property type="entry name" value="Zn_clus"/>
    <property type="match status" value="1"/>
</dbReference>
<dbReference type="PANTHER" id="PTHR38111:SF9">
    <property type="entry name" value="ZN(2)-C6 FUNGAL-TYPE DOMAIN-CONTAINING PROTEIN"/>
    <property type="match status" value="1"/>
</dbReference>
<protein>
    <recommendedName>
        <fullName evidence="3">Zn(2)-C6 fungal-type domain-containing protein</fullName>
    </recommendedName>
</protein>
<dbReference type="GO" id="GO:0008270">
    <property type="term" value="F:zinc ion binding"/>
    <property type="evidence" value="ECO:0007669"/>
    <property type="project" value="InterPro"/>
</dbReference>
<evidence type="ECO:0000256" key="1">
    <source>
        <dbReference type="ARBA" id="ARBA00023242"/>
    </source>
</evidence>
<dbReference type="SUPFAM" id="SSF57701">
    <property type="entry name" value="Zn2/Cys6 DNA-binding domain"/>
    <property type="match status" value="1"/>
</dbReference>
<dbReference type="SMART" id="SM00066">
    <property type="entry name" value="GAL4"/>
    <property type="match status" value="1"/>
</dbReference>
<name>A0A9P4XP16_9HYPO</name>
<dbReference type="PROSITE" id="PS00463">
    <property type="entry name" value="ZN2_CY6_FUNGAL_1"/>
    <property type="match status" value="1"/>
</dbReference>
<feature type="compositionally biased region" description="Basic and acidic residues" evidence="2">
    <location>
        <begin position="78"/>
        <end position="88"/>
    </location>
</feature>
<dbReference type="AlphaFoldDB" id="A0A9P4XP16"/>
<dbReference type="CDD" id="cd00067">
    <property type="entry name" value="GAL4"/>
    <property type="match status" value="1"/>
</dbReference>
<organism evidence="4 5">
    <name type="scientific">Trichoderma lentiforme</name>
    <dbReference type="NCBI Taxonomy" id="1567552"/>
    <lineage>
        <taxon>Eukaryota</taxon>
        <taxon>Fungi</taxon>
        <taxon>Dikarya</taxon>
        <taxon>Ascomycota</taxon>
        <taxon>Pezizomycotina</taxon>
        <taxon>Sordariomycetes</taxon>
        <taxon>Hypocreomycetidae</taxon>
        <taxon>Hypocreales</taxon>
        <taxon>Hypocreaceae</taxon>
        <taxon>Trichoderma</taxon>
    </lineage>
</organism>
<sequence length="619" mass="69711">MGREPTSLGCHTCRQRRIRCDQAKPICARCKRAGYKCQGYEKVFRQQNYGVHQSEEGSTSSTFIKLNYATSYPGRLGQETRGESESRHNKTVNKDCTSTSTLPEPADHPLRDEGLAQSATLKEARSALVQPEVIFPSWLSLEPFLDHVTFSYFFDSYGWINMHSMLLQDSPMRQHLAQEHDVLGYDSLRALTYGIFGRDHKISTLQRSASRIYGALLRKLQNKLDMSAESDLARLIKPIAVMGSYSVANALVRRQATFLERVEWKTTPWLLHPEMKTNASKLIDIVSDIPGIIQGTDDILDKRSQWVYNGLNIPQKETLTTVHDLQCRLEQVFSCLQNWQREWSTMNGPSASQILQWALFRANDDCYRPGIFGMQGPDAYGLNMDSQTGVNIPFVKVVDNGEPEPNTATFSLMTEAALFITALIWIDRLRKNLKGASESADSIDFYNSPFYTQCRCYYDSPGPQRLCQIFPDRDPYVERHLSWNLNSARICESPTFTSGDNESCRSHGSAATTAAAGAVCSCFDQHSRAANTGNDSLQNILLPGDIRFSAQLRILNWLTSHLPQSRTSVLSTLAAMGLTHCVHDVRPSEGNEDIALAIRETMIKSRFQGAAELLLRKYR</sequence>
<comment type="caution">
    <text evidence="4">The sequence shown here is derived from an EMBL/GenBank/DDBJ whole genome shotgun (WGS) entry which is preliminary data.</text>
</comment>
<keyword evidence="5" id="KW-1185">Reference proteome</keyword>
<dbReference type="InterPro" id="IPR001138">
    <property type="entry name" value="Zn2Cys6_DnaBD"/>
</dbReference>
<reference evidence="4 5" key="1">
    <citation type="submission" date="2018-06" db="EMBL/GenBank/DDBJ databases">
        <title>Genome analysis of cellulolytic fungus Trichoderma lentiforme CFAM-422.</title>
        <authorList>
            <person name="Steindorff A.S."/>
            <person name="Formighieri E.F."/>
            <person name="Midorikawa G.E.O."/>
            <person name="Tamietti M.S."/>
            <person name="Ramos E.Z."/>
            <person name="Silva A.S."/>
            <person name="Bon E.P.S."/>
            <person name="Mendes T.D."/>
            <person name="Damaso M.C.T."/>
            <person name="Favaro L.C.L."/>
        </authorList>
    </citation>
    <scope>NUCLEOTIDE SEQUENCE [LARGE SCALE GENOMIC DNA]</scope>
    <source>
        <strain evidence="4 5">CFAM-422</strain>
    </source>
</reference>
<dbReference type="InterPro" id="IPR036864">
    <property type="entry name" value="Zn2-C6_fun-type_DNA-bd_sf"/>
</dbReference>
<dbReference type="PANTHER" id="PTHR38111">
    <property type="entry name" value="ZN(2)-C6 FUNGAL-TYPE DOMAIN-CONTAINING PROTEIN-RELATED"/>
    <property type="match status" value="1"/>
</dbReference>
<dbReference type="Proteomes" id="UP000801864">
    <property type="component" value="Unassembled WGS sequence"/>
</dbReference>
<dbReference type="PROSITE" id="PS50048">
    <property type="entry name" value="ZN2_CY6_FUNGAL_2"/>
    <property type="match status" value="1"/>
</dbReference>
<accession>A0A9P4XP16</accession>
<keyword evidence="1" id="KW-0539">Nucleus</keyword>
<evidence type="ECO:0000259" key="3">
    <source>
        <dbReference type="PROSITE" id="PS50048"/>
    </source>
</evidence>
<feature type="domain" description="Zn(2)-C6 fungal-type" evidence="3">
    <location>
        <begin position="9"/>
        <end position="37"/>
    </location>
</feature>
<gene>
    <name evidence="4" type="ORF">CFAM422_002407</name>
</gene>
<feature type="region of interest" description="Disordered" evidence="2">
    <location>
        <begin position="75"/>
        <end position="110"/>
    </location>
</feature>
<dbReference type="EMBL" id="QLNT01000003">
    <property type="protein sequence ID" value="KAF3075263.1"/>
    <property type="molecule type" value="Genomic_DNA"/>
</dbReference>
<evidence type="ECO:0000256" key="2">
    <source>
        <dbReference type="SAM" id="MobiDB-lite"/>
    </source>
</evidence>
<dbReference type="GO" id="GO:0000981">
    <property type="term" value="F:DNA-binding transcription factor activity, RNA polymerase II-specific"/>
    <property type="evidence" value="ECO:0007669"/>
    <property type="project" value="InterPro"/>
</dbReference>
<dbReference type="InterPro" id="IPR053178">
    <property type="entry name" value="Osmoadaptation_assoc"/>
</dbReference>
<dbReference type="Gene3D" id="4.10.240.10">
    <property type="entry name" value="Zn(2)-C6 fungal-type DNA-binding domain"/>
    <property type="match status" value="1"/>
</dbReference>
<evidence type="ECO:0000313" key="4">
    <source>
        <dbReference type="EMBL" id="KAF3075263.1"/>
    </source>
</evidence>
<proteinExistence type="predicted"/>